<evidence type="ECO:0000313" key="2">
    <source>
        <dbReference type="EMBL" id="KRZ11603.1"/>
    </source>
</evidence>
<comment type="caution">
    <text evidence="1">The sequence shown here is derived from an EMBL/GenBank/DDBJ whole genome shotgun (WGS) entry which is preliminary data.</text>
</comment>
<gene>
    <name evidence="2" type="ORF">T11_15084</name>
    <name evidence="1" type="ORF">T11_1853</name>
</gene>
<name>A0A0V1H015_9BILA</name>
<proteinExistence type="predicted"/>
<dbReference type="OrthoDB" id="5931436at2759"/>
<evidence type="ECO:0000313" key="1">
    <source>
        <dbReference type="EMBL" id="KRZ03885.1"/>
    </source>
</evidence>
<protein>
    <submittedName>
        <fullName evidence="1">Uncharacterized protein</fullName>
    </submittedName>
</protein>
<sequence length="107" mass="12660">MVSRCENDFTFKAAEIVFSERNEKQPSKLFTRIFMQIFNRDLDIKSRENFCLLNVVKSSHISHVDTKILHYKDAINIFCYFAFLNFQISNPDIRRLSEICLFDAVRG</sequence>
<accession>A0A0V1H015</accession>
<dbReference type="AlphaFoldDB" id="A0A0V1H015"/>
<keyword evidence="3" id="KW-1185">Reference proteome</keyword>
<dbReference type="EMBL" id="JYDP01000179">
    <property type="protein sequence ID" value="KRZ03885.1"/>
    <property type="molecule type" value="Genomic_DNA"/>
</dbReference>
<reference evidence="1 3" key="1">
    <citation type="submission" date="2015-01" db="EMBL/GenBank/DDBJ databases">
        <title>Evolution of Trichinella species and genotypes.</title>
        <authorList>
            <person name="Korhonen P.K."/>
            <person name="Edoardo P."/>
            <person name="Giuseppe L.R."/>
            <person name="Gasser R.B."/>
        </authorList>
    </citation>
    <scope>NUCLEOTIDE SEQUENCE [LARGE SCALE GENOMIC DNA]</scope>
    <source>
        <strain evidence="1">ISS1029</strain>
    </source>
</reference>
<evidence type="ECO:0000313" key="3">
    <source>
        <dbReference type="Proteomes" id="UP000055024"/>
    </source>
</evidence>
<organism evidence="1 3">
    <name type="scientific">Trichinella zimbabwensis</name>
    <dbReference type="NCBI Taxonomy" id="268475"/>
    <lineage>
        <taxon>Eukaryota</taxon>
        <taxon>Metazoa</taxon>
        <taxon>Ecdysozoa</taxon>
        <taxon>Nematoda</taxon>
        <taxon>Enoplea</taxon>
        <taxon>Dorylaimia</taxon>
        <taxon>Trichinellida</taxon>
        <taxon>Trichinellidae</taxon>
        <taxon>Trichinella</taxon>
    </lineage>
</organism>
<dbReference type="Proteomes" id="UP000055024">
    <property type="component" value="Unassembled WGS sequence"/>
</dbReference>
<dbReference type="EMBL" id="JYDP01000048">
    <property type="protein sequence ID" value="KRZ11603.1"/>
    <property type="molecule type" value="Genomic_DNA"/>
</dbReference>